<evidence type="ECO:0000313" key="3">
    <source>
        <dbReference type="Proteomes" id="UP000499080"/>
    </source>
</evidence>
<dbReference type="EMBL" id="BGPR01000672">
    <property type="protein sequence ID" value="GBM30991.1"/>
    <property type="molecule type" value="Genomic_DNA"/>
</dbReference>
<evidence type="ECO:0008006" key="4">
    <source>
        <dbReference type="Google" id="ProtNLM"/>
    </source>
</evidence>
<accession>A0A4Y2EQ68</accession>
<dbReference type="OrthoDB" id="6422435at2759"/>
<feature type="transmembrane region" description="Helical" evidence="1">
    <location>
        <begin position="12"/>
        <end position="33"/>
    </location>
</feature>
<keyword evidence="1" id="KW-1133">Transmembrane helix</keyword>
<organism evidence="2 3">
    <name type="scientific">Araneus ventricosus</name>
    <name type="common">Orbweaver spider</name>
    <name type="synonym">Epeira ventricosa</name>
    <dbReference type="NCBI Taxonomy" id="182803"/>
    <lineage>
        <taxon>Eukaryota</taxon>
        <taxon>Metazoa</taxon>
        <taxon>Ecdysozoa</taxon>
        <taxon>Arthropoda</taxon>
        <taxon>Chelicerata</taxon>
        <taxon>Arachnida</taxon>
        <taxon>Araneae</taxon>
        <taxon>Araneomorphae</taxon>
        <taxon>Entelegynae</taxon>
        <taxon>Araneoidea</taxon>
        <taxon>Araneidae</taxon>
        <taxon>Araneus</taxon>
    </lineage>
</organism>
<dbReference type="AlphaFoldDB" id="A0A4Y2EQ68"/>
<dbReference type="Proteomes" id="UP000499080">
    <property type="component" value="Unassembled WGS sequence"/>
</dbReference>
<name>A0A4Y2EQ68_ARAVE</name>
<feature type="transmembrane region" description="Helical" evidence="1">
    <location>
        <begin position="182"/>
        <end position="207"/>
    </location>
</feature>
<dbReference type="Pfam" id="PF06151">
    <property type="entry name" value="Trehalose_recp"/>
    <property type="match status" value="1"/>
</dbReference>
<feature type="transmembrane region" description="Helical" evidence="1">
    <location>
        <begin position="219"/>
        <end position="239"/>
    </location>
</feature>
<keyword evidence="1" id="KW-0472">Membrane</keyword>
<dbReference type="GO" id="GO:0016020">
    <property type="term" value="C:membrane"/>
    <property type="evidence" value="ECO:0007669"/>
    <property type="project" value="InterPro"/>
</dbReference>
<proteinExistence type="predicted"/>
<dbReference type="InterPro" id="IPR009318">
    <property type="entry name" value="Gustatory_rcpt"/>
</dbReference>
<protein>
    <recommendedName>
        <fullName evidence="4">Gustatory receptor</fullName>
    </recommendedName>
</protein>
<evidence type="ECO:0000313" key="2">
    <source>
        <dbReference type="EMBL" id="GBM30991.1"/>
    </source>
</evidence>
<evidence type="ECO:0000256" key="1">
    <source>
        <dbReference type="SAM" id="Phobius"/>
    </source>
</evidence>
<keyword evidence="3" id="KW-1185">Reference proteome</keyword>
<feature type="transmembrane region" description="Helical" evidence="1">
    <location>
        <begin position="61"/>
        <end position="81"/>
    </location>
</feature>
<dbReference type="GO" id="GO:0008527">
    <property type="term" value="F:taste receptor activity"/>
    <property type="evidence" value="ECO:0007669"/>
    <property type="project" value="InterPro"/>
</dbReference>
<sequence length="322" mass="36408">MSFISDDDSLSSFNIDLGYSLSSTFSLAALLIMRCKKKQLTTLLHSLQETPFCLGSWKMNAGSFIIAAAGPVYASISMIFFNTSDKQKLGAFYTYGQEVENSILRNVITLLKTIPMNFLFHTFANLLTLLYCDLCCHCCVLLRNLTKEITECSPEAFTYPKQIALLKKRKRIMGYLEDMQNYFSSITFLICVANFVICFSSLASYLWNSATISNVFAKVDVFYTTFNCLIVLSAIFLVAGQVPVEAENFVDAFRKKLECRLFHESSPEVNVPIQEWLFVKPDFVLSGCKMINYKRSSILTAFGTILTYGLLIVNMEVRKKTS</sequence>
<feature type="transmembrane region" description="Helical" evidence="1">
    <location>
        <begin position="298"/>
        <end position="317"/>
    </location>
</feature>
<keyword evidence="1" id="KW-0812">Transmembrane</keyword>
<comment type="caution">
    <text evidence="2">The sequence shown here is derived from an EMBL/GenBank/DDBJ whole genome shotgun (WGS) entry which is preliminary data.</text>
</comment>
<gene>
    <name evidence="2" type="ORF">AVEN_69232_1</name>
</gene>
<reference evidence="2 3" key="1">
    <citation type="journal article" date="2019" name="Sci. Rep.">
        <title>Orb-weaving spider Araneus ventricosus genome elucidates the spidroin gene catalogue.</title>
        <authorList>
            <person name="Kono N."/>
            <person name="Nakamura H."/>
            <person name="Ohtoshi R."/>
            <person name="Moran D.A.P."/>
            <person name="Shinohara A."/>
            <person name="Yoshida Y."/>
            <person name="Fujiwara M."/>
            <person name="Mori M."/>
            <person name="Tomita M."/>
            <person name="Arakawa K."/>
        </authorList>
    </citation>
    <scope>NUCLEOTIDE SEQUENCE [LARGE SCALE GENOMIC DNA]</scope>
</reference>